<dbReference type="PANTHER" id="PTHR18934">
    <property type="entry name" value="ATP-DEPENDENT RNA HELICASE"/>
    <property type="match status" value="1"/>
</dbReference>
<dbReference type="InterPro" id="IPR027417">
    <property type="entry name" value="P-loop_NTPase"/>
</dbReference>
<dbReference type="InterPro" id="IPR014001">
    <property type="entry name" value="Helicase_ATP-bd"/>
</dbReference>
<dbReference type="Proteomes" id="UP000179807">
    <property type="component" value="Unassembled WGS sequence"/>
</dbReference>
<dbReference type="SMART" id="SM00490">
    <property type="entry name" value="HELICc"/>
    <property type="match status" value="1"/>
</dbReference>
<evidence type="ECO:0000256" key="4">
    <source>
        <dbReference type="ARBA" id="ARBA00022801"/>
    </source>
</evidence>
<dbReference type="InterPro" id="IPR011545">
    <property type="entry name" value="DEAD/DEAH_box_helicase_dom"/>
</dbReference>
<dbReference type="FunFam" id="3.40.50.300:FF:000615">
    <property type="entry name" value="pre-mRNA-splicing factor ATP-dependent RNA helicase DEAH7"/>
    <property type="match status" value="1"/>
</dbReference>
<evidence type="ECO:0000259" key="9">
    <source>
        <dbReference type="PROSITE" id="PS51194"/>
    </source>
</evidence>
<evidence type="ECO:0000256" key="3">
    <source>
        <dbReference type="ARBA" id="ARBA00022741"/>
    </source>
</evidence>
<dbReference type="EMBL" id="MLAK01001251">
    <property type="protein sequence ID" value="OHS95347.1"/>
    <property type="molecule type" value="Genomic_DNA"/>
</dbReference>
<dbReference type="PROSITE" id="PS51192">
    <property type="entry name" value="HELICASE_ATP_BIND_1"/>
    <property type="match status" value="1"/>
</dbReference>
<dbReference type="Pfam" id="PF00271">
    <property type="entry name" value="Helicase_C"/>
    <property type="match status" value="1"/>
</dbReference>
<evidence type="ECO:0000313" key="11">
    <source>
        <dbReference type="Proteomes" id="UP000179807"/>
    </source>
</evidence>
<evidence type="ECO:0000259" key="8">
    <source>
        <dbReference type="PROSITE" id="PS51192"/>
    </source>
</evidence>
<evidence type="ECO:0000256" key="6">
    <source>
        <dbReference type="ARBA" id="ARBA00022840"/>
    </source>
</evidence>
<feature type="domain" description="Helicase C-terminal" evidence="9">
    <location>
        <begin position="211"/>
        <end position="379"/>
    </location>
</feature>
<dbReference type="AlphaFoldDB" id="A0A1J4JCG7"/>
<comment type="catalytic activity">
    <reaction evidence="7">
        <text>ATP + H2O = ADP + phosphate + H(+)</text>
        <dbReference type="Rhea" id="RHEA:13065"/>
        <dbReference type="ChEBI" id="CHEBI:15377"/>
        <dbReference type="ChEBI" id="CHEBI:15378"/>
        <dbReference type="ChEBI" id="CHEBI:30616"/>
        <dbReference type="ChEBI" id="CHEBI:43474"/>
        <dbReference type="ChEBI" id="CHEBI:456216"/>
        <dbReference type="EC" id="3.6.4.13"/>
    </reaction>
</comment>
<dbReference type="GO" id="GO:0045943">
    <property type="term" value="P:positive regulation of transcription by RNA polymerase I"/>
    <property type="evidence" value="ECO:0007669"/>
    <property type="project" value="TreeGrafter"/>
</dbReference>
<name>A0A1J4JCG7_9EUKA</name>
<keyword evidence="11" id="KW-1185">Reference proteome</keyword>
<keyword evidence="2" id="KW-0507">mRNA processing</keyword>
<dbReference type="CDD" id="cd17917">
    <property type="entry name" value="DEXHc_RHA-like"/>
    <property type="match status" value="1"/>
</dbReference>
<dbReference type="OrthoDB" id="10253254at2759"/>
<dbReference type="SUPFAM" id="SSF52540">
    <property type="entry name" value="P-loop containing nucleoside triphosphate hydrolases"/>
    <property type="match status" value="1"/>
</dbReference>
<dbReference type="Gene3D" id="1.20.120.1080">
    <property type="match status" value="1"/>
</dbReference>
<keyword evidence="6" id="KW-0067">ATP-binding</keyword>
<dbReference type="GO" id="GO:0003724">
    <property type="term" value="F:RNA helicase activity"/>
    <property type="evidence" value="ECO:0007669"/>
    <property type="project" value="UniProtKB-EC"/>
</dbReference>
<dbReference type="GO" id="GO:0006397">
    <property type="term" value="P:mRNA processing"/>
    <property type="evidence" value="ECO:0007669"/>
    <property type="project" value="UniProtKB-KW"/>
</dbReference>
<dbReference type="FunFam" id="3.40.50.300:FF:000145">
    <property type="entry name" value="probable ATP-dependent RNA helicase DHX40"/>
    <property type="match status" value="1"/>
</dbReference>
<feature type="domain" description="Helicase ATP-binding" evidence="8">
    <location>
        <begin position="24"/>
        <end position="186"/>
    </location>
</feature>
<dbReference type="VEuPathDB" id="TrichDB:TRFO_38537"/>
<dbReference type="InterPro" id="IPR011709">
    <property type="entry name" value="DEAD-box_helicase_OB_fold"/>
</dbReference>
<evidence type="ECO:0000313" key="10">
    <source>
        <dbReference type="EMBL" id="OHS95347.1"/>
    </source>
</evidence>
<comment type="caution">
    <text evidence="10">The sequence shown here is derived from an EMBL/GenBank/DDBJ whole genome shotgun (WGS) entry which is preliminary data.</text>
</comment>
<dbReference type="InterPro" id="IPR001650">
    <property type="entry name" value="Helicase_C-like"/>
</dbReference>
<dbReference type="Pfam" id="PF21010">
    <property type="entry name" value="HA2_C"/>
    <property type="match status" value="1"/>
</dbReference>
<accession>A0A1J4JCG7</accession>
<dbReference type="RefSeq" id="XP_068348484.1">
    <property type="nucleotide sequence ID" value="XM_068512101.1"/>
</dbReference>
<dbReference type="InterPro" id="IPR048333">
    <property type="entry name" value="HA2_WH"/>
</dbReference>
<dbReference type="GO" id="GO:0016787">
    <property type="term" value="F:hydrolase activity"/>
    <property type="evidence" value="ECO:0007669"/>
    <property type="project" value="UniProtKB-KW"/>
</dbReference>
<dbReference type="CDD" id="cd18791">
    <property type="entry name" value="SF2_C_RHA"/>
    <property type="match status" value="1"/>
</dbReference>
<evidence type="ECO:0000256" key="2">
    <source>
        <dbReference type="ARBA" id="ARBA00022664"/>
    </source>
</evidence>
<dbReference type="PROSITE" id="PS51194">
    <property type="entry name" value="HELICASE_CTER"/>
    <property type="match status" value="1"/>
</dbReference>
<dbReference type="PANTHER" id="PTHR18934:SF118">
    <property type="entry name" value="ATP-DEPENDENT RNA HELICASE DHX33"/>
    <property type="match status" value="1"/>
</dbReference>
<gene>
    <name evidence="10" type="ORF">TRFO_38537</name>
</gene>
<evidence type="ECO:0000256" key="1">
    <source>
        <dbReference type="ARBA" id="ARBA00012552"/>
    </source>
</evidence>
<dbReference type="Gene3D" id="3.40.50.300">
    <property type="entry name" value="P-loop containing nucleotide triphosphate hydrolases"/>
    <property type="match status" value="2"/>
</dbReference>
<proteinExistence type="predicted"/>
<dbReference type="InterPro" id="IPR007502">
    <property type="entry name" value="Helicase-assoc_dom"/>
</dbReference>
<keyword evidence="3" id="KW-0547">Nucleotide-binding</keyword>
<evidence type="ECO:0000256" key="7">
    <source>
        <dbReference type="ARBA" id="ARBA00047984"/>
    </source>
</evidence>
<dbReference type="EC" id="3.6.4.13" evidence="1"/>
<evidence type="ECO:0000256" key="5">
    <source>
        <dbReference type="ARBA" id="ARBA00022806"/>
    </source>
</evidence>
<dbReference type="Pfam" id="PF00270">
    <property type="entry name" value="DEAD"/>
    <property type="match status" value="1"/>
</dbReference>
<dbReference type="Pfam" id="PF07717">
    <property type="entry name" value="OB_NTP_bind"/>
    <property type="match status" value="1"/>
</dbReference>
<dbReference type="Pfam" id="PF04408">
    <property type="entry name" value="WHD_HA2"/>
    <property type="match status" value="1"/>
</dbReference>
<keyword evidence="5 10" id="KW-0347">Helicase</keyword>
<dbReference type="GO" id="GO:0005524">
    <property type="term" value="F:ATP binding"/>
    <property type="evidence" value="ECO:0007669"/>
    <property type="project" value="UniProtKB-KW"/>
</dbReference>
<sequence>MKKHDNIAKHRFSLPIYKCRKEIVNLIAKNQAVIIIGETGCGKSTQVPQFLVDSDEFKGCSIAITQPRRVSACSLARRVSYERHCRIGREVGYNVRFDNQSSSKTQIKYLTDGMLLREILMDRELSAYKVVILDEIHERTVQTDLLIGLLRELQSRRDLKLVLMSATLHCQLFIDFFDQPPIIQVSGRMFPVSIFYTEQPESDYVEACSISIIQLNMDLDMPGDFLVFMTGQEEIDELGNLLRSKQTDPPLHVLPLYAALPMHLQQKVFEDAPEGHRKVILSTNIAETSVTIPGIKYVIDSGLVKIKTFNPVSGVECLGLSPIAKAQAMQRSGRAGRESAGACFRLYTEDSFFELQDSPIAEIRRADLSSVVLQLFALGIQNPLKFNFLEQPPTKMLQSSLETIYSLGALDDNGALTEDGKIMATFPLTPKMTKVLLLASREHCGSQAITLLAMLSCENLFVVPSEKRKEANRQHRLFVDASGDHMTLVKVYEAFIKAKEPEKFCRKNFFSQRALEYAVNVRQQLVDVAKEMNVALEEDEDDEDDERKNNKLRKCIADALHENVAKSIDSGCYQCIEDGTKIWIHPSSFAFKQNYSYIVFSERVLTKKLYSRWVSEADPALLEGM</sequence>
<reference evidence="10" key="1">
    <citation type="submission" date="2016-10" db="EMBL/GenBank/DDBJ databases">
        <authorList>
            <person name="Benchimol M."/>
            <person name="Almeida L.G."/>
            <person name="Vasconcelos A.T."/>
            <person name="Perreira-Neves A."/>
            <person name="Rosa I.A."/>
            <person name="Tasca T."/>
            <person name="Bogo M.R."/>
            <person name="de Souza W."/>
        </authorList>
    </citation>
    <scope>NUCLEOTIDE SEQUENCE [LARGE SCALE GENOMIC DNA]</scope>
    <source>
        <strain evidence="10">K</strain>
    </source>
</reference>
<dbReference type="SMART" id="SM00487">
    <property type="entry name" value="DEXDc"/>
    <property type="match status" value="1"/>
</dbReference>
<dbReference type="GO" id="GO:0005730">
    <property type="term" value="C:nucleolus"/>
    <property type="evidence" value="ECO:0007669"/>
    <property type="project" value="TreeGrafter"/>
</dbReference>
<dbReference type="GeneID" id="94846805"/>
<protein>
    <recommendedName>
        <fullName evidence="1">RNA helicase</fullName>
        <ecNumber evidence="1">3.6.4.13</ecNumber>
    </recommendedName>
</protein>
<keyword evidence="4" id="KW-0378">Hydrolase</keyword>
<dbReference type="GO" id="GO:0003725">
    <property type="term" value="F:double-stranded RNA binding"/>
    <property type="evidence" value="ECO:0007669"/>
    <property type="project" value="TreeGrafter"/>
</dbReference>
<organism evidence="10 11">
    <name type="scientific">Tritrichomonas foetus</name>
    <dbReference type="NCBI Taxonomy" id="1144522"/>
    <lineage>
        <taxon>Eukaryota</taxon>
        <taxon>Metamonada</taxon>
        <taxon>Parabasalia</taxon>
        <taxon>Tritrichomonadida</taxon>
        <taxon>Tritrichomonadidae</taxon>
        <taxon>Tritrichomonas</taxon>
    </lineage>
</organism>
<dbReference type="SMART" id="SM00847">
    <property type="entry name" value="HA2"/>
    <property type="match status" value="1"/>
</dbReference>